<evidence type="ECO:0000313" key="3">
    <source>
        <dbReference type="Proteomes" id="UP000243006"/>
    </source>
</evidence>
<dbReference type="Proteomes" id="UP000243006">
    <property type="component" value="Unassembled WGS sequence"/>
</dbReference>
<proteinExistence type="predicted"/>
<feature type="compositionally biased region" description="Basic and acidic residues" evidence="1">
    <location>
        <begin position="1"/>
        <end position="17"/>
    </location>
</feature>
<protein>
    <submittedName>
        <fullName evidence="2">Uncharacterized protein</fullName>
    </submittedName>
</protein>
<feature type="compositionally biased region" description="Basic and acidic residues" evidence="1">
    <location>
        <begin position="27"/>
        <end position="36"/>
    </location>
</feature>
<feature type="region of interest" description="Disordered" evidence="1">
    <location>
        <begin position="1"/>
        <end position="74"/>
    </location>
</feature>
<evidence type="ECO:0000256" key="1">
    <source>
        <dbReference type="SAM" id="MobiDB-lite"/>
    </source>
</evidence>
<feature type="non-terminal residue" evidence="2">
    <location>
        <position position="1"/>
    </location>
</feature>
<evidence type="ECO:0000313" key="2">
    <source>
        <dbReference type="EMBL" id="OUC46029.1"/>
    </source>
</evidence>
<dbReference type="EMBL" id="LVZM01007912">
    <property type="protein sequence ID" value="OUC46029.1"/>
    <property type="molecule type" value="Genomic_DNA"/>
</dbReference>
<name>A0A1Y3ER52_9BILA</name>
<reference evidence="2 3" key="1">
    <citation type="submission" date="2015-04" db="EMBL/GenBank/DDBJ databases">
        <title>Draft genome of the roundworm Trichinella nativa.</title>
        <authorList>
            <person name="Mitreva M."/>
        </authorList>
    </citation>
    <scope>NUCLEOTIDE SEQUENCE [LARGE SCALE GENOMIC DNA]</scope>
    <source>
        <strain evidence="2 3">ISS45</strain>
    </source>
</reference>
<dbReference type="AlphaFoldDB" id="A0A1Y3ER52"/>
<accession>A0A1Y3ER52</accession>
<sequence>FERRIRNEHDALDEKQQYQRQQQQQRQQEEAAELKNNKQNTSATVRSRGEGKNDDHTHTHKVCLQPRHAGSTRRSTFIQHNNSNLVNSRQARQGVAITHSRGPPPQMRLSAHHLLCNTLRQAGMFGECKAYDEITASELNWKWVWLTGFSMLWKPILTNDLCRSNNAKAPRISSCFVNQ</sequence>
<feature type="compositionally biased region" description="Basic and acidic residues" evidence="1">
    <location>
        <begin position="47"/>
        <end position="57"/>
    </location>
</feature>
<comment type="caution">
    <text evidence="2">The sequence shown here is derived from an EMBL/GenBank/DDBJ whole genome shotgun (WGS) entry which is preliminary data.</text>
</comment>
<organism evidence="2 3">
    <name type="scientific">Trichinella nativa</name>
    <dbReference type="NCBI Taxonomy" id="6335"/>
    <lineage>
        <taxon>Eukaryota</taxon>
        <taxon>Metazoa</taxon>
        <taxon>Ecdysozoa</taxon>
        <taxon>Nematoda</taxon>
        <taxon>Enoplea</taxon>
        <taxon>Dorylaimia</taxon>
        <taxon>Trichinellida</taxon>
        <taxon>Trichinellidae</taxon>
        <taxon>Trichinella</taxon>
    </lineage>
</organism>
<gene>
    <name evidence="2" type="ORF">D917_08047</name>
</gene>